<proteinExistence type="predicted"/>
<comment type="caution">
    <text evidence="1">The sequence shown here is derived from an EMBL/GenBank/DDBJ whole genome shotgun (WGS) entry which is preliminary data.</text>
</comment>
<accession>A0ACC2TSM6</accession>
<dbReference type="Proteomes" id="UP001165960">
    <property type="component" value="Unassembled WGS sequence"/>
</dbReference>
<protein>
    <submittedName>
        <fullName evidence="1">Protein kinase activating protein dpb11</fullName>
    </submittedName>
</protein>
<organism evidence="1 2">
    <name type="scientific">Entomophthora muscae</name>
    <dbReference type="NCBI Taxonomy" id="34485"/>
    <lineage>
        <taxon>Eukaryota</taxon>
        <taxon>Fungi</taxon>
        <taxon>Fungi incertae sedis</taxon>
        <taxon>Zoopagomycota</taxon>
        <taxon>Entomophthoromycotina</taxon>
        <taxon>Entomophthoromycetes</taxon>
        <taxon>Entomophthorales</taxon>
        <taxon>Entomophthoraceae</taxon>
        <taxon>Entomophthora</taxon>
    </lineage>
</organism>
<sequence>MSDQKSQRSKPFDGFLFCFTGIKFDYREELSNNVRQLGGAVSKSYKGAVTHLIAKSKTSEKFEAAVKLNVPILLPSFVKDCFTSYKNNLPINMEKLILRLFFLPTPE</sequence>
<dbReference type="EMBL" id="QTSX02002192">
    <property type="protein sequence ID" value="KAJ9077553.1"/>
    <property type="molecule type" value="Genomic_DNA"/>
</dbReference>
<name>A0ACC2TSM6_9FUNG</name>
<reference evidence="1" key="1">
    <citation type="submission" date="2022-04" db="EMBL/GenBank/DDBJ databases">
        <title>Genome of the entomopathogenic fungus Entomophthora muscae.</title>
        <authorList>
            <person name="Elya C."/>
            <person name="Lovett B.R."/>
            <person name="Lee E."/>
            <person name="Macias A.M."/>
            <person name="Hajek A.E."/>
            <person name="De Bivort B.L."/>
            <person name="Kasson M.T."/>
            <person name="De Fine Licht H.H."/>
            <person name="Stajich J.E."/>
        </authorList>
    </citation>
    <scope>NUCLEOTIDE SEQUENCE</scope>
    <source>
        <strain evidence="1">Berkeley</strain>
    </source>
</reference>
<keyword evidence="2" id="KW-1185">Reference proteome</keyword>
<keyword evidence="1" id="KW-0808">Transferase</keyword>
<evidence type="ECO:0000313" key="1">
    <source>
        <dbReference type="EMBL" id="KAJ9077553.1"/>
    </source>
</evidence>
<keyword evidence="1" id="KW-0418">Kinase</keyword>
<evidence type="ECO:0000313" key="2">
    <source>
        <dbReference type="Proteomes" id="UP001165960"/>
    </source>
</evidence>
<gene>
    <name evidence="1" type="primary">DPB11_3</name>
    <name evidence="1" type="ORF">DSO57_1015744</name>
</gene>